<sequence>MTYLEIVNRVLRRLREQEVQSLTANTYSTIIADLVNEVKRDVENAWNWSALRETITVETAADLYNYTLTTSGTRFRVIDVINDTSNFIMRPATTREYNSQFLVGDFSKGAPITYNFNGVSSAGDTQVDIFPIPDAVYNVRFNLVIPQDDLVLSTDELLIPAPLVVEGTIARAISERGEDGGFQEQEQRFRSTLADYIAIESGQRPEETIWYTR</sequence>
<accession>A0A6J7X6Z1</accession>
<gene>
    <name evidence="1" type="ORF">UFOVP369_47</name>
</gene>
<evidence type="ECO:0000313" key="1">
    <source>
        <dbReference type="EMBL" id="CAB5223013.1"/>
    </source>
</evidence>
<reference evidence="1" key="1">
    <citation type="submission" date="2020-05" db="EMBL/GenBank/DDBJ databases">
        <authorList>
            <person name="Chiriac C."/>
            <person name="Salcher M."/>
            <person name="Ghai R."/>
            <person name="Kavagutti S V."/>
        </authorList>
    </citation>
    <scope>NUCLEOTIDE SEQUENCE</scope>
</reference>
<name>A0A6J7X6Z1_9CAUD</name>
<proteinExistence type="predicted"/>
<protein>
    <recommendedName>
        <fullName evidence="2">Gp6 domain containing protein</fullName>
    </recommendedName>
</protein>
<dbReference type="Pfam" id="PF24175">
    <property type="entry name" value="SU10_adaptor"/>
    <property type="match status" value="1"/>
</dbReference>
<dbReference type="EMBL" id="LR798315">
    <property type="protein sequence ID" value="CAB5223013.1"/>
    <property type="molecule type" value="Genomic_DNA"/>
</dbReference>
<organism evidence="1">
    <name type="scientific">uncultured Caudovirales phage</name>
    <dbReference type="NCBI Taxonomy" id="2100421"/>
    <lineage>
        <taxon>Viruses</taxon>
        <taxon>Duplodnaviria</taxon>
        <taxon>Heunggongvirae</taxon>
        <taxon>Uroviricota</taxon>
        <taxon>Caudoviricetes</taxon>
        <taxon>Peduoviridae</taxon>
        <taxon>Maltschvirus</taxon>
        <taxon>Maltschvirus maltsch</taxon>
    </lineage>
</organism>
<evidence type="ECO:0008006" key="2">
    <source>
        <dbReference type="Google" id="ProtNLM"/>
    </source>
</evidence>
<dbReference type="InterPro" id="IPR056209">
    <property type="entry name" value="SU10_adaptor"/>
</dbReference>